<gene>
    <name evidence="1" type="ORF">SSCSM1_282</name>
</gene>
<accession>A0A6M2ZI63</accession>
<reference evidence="1" key="1">
    <citation type="submission" date="2019-04" db="EMBL/GenBank/DDBJ databases">
        <title>Genomic and proteomic characterization of cyanophage S-SCSM1 provides new insights into understanding the viral gene diversity and phage-host interactions.</title>
        <authorList>
            <person name="Wang Q."/>
            <person name="Xu Y."/>
            <person name="Jiao N."/>
            <person name="Zhang R."/>
        </authorList>
    </citation>
    <scope>NUCLEOTIDE SEQUENCE [LARGE SCALE GENOMIC DNA]</scope>
</reference>
<keyword evidence="2" id="KW-1185">Reference proteome</keyword>
<sequence>MTVELPSDFPHSAPEGFSYVTEQHNASTVSIWLLHHRRYIFHDSDSPVRTIWGFYKPKSRKYYAPINVKKPGKEVDIVSTTPYTSMQLKFSNALESALFGCS</sequence>
<protein>
    <submittedName>
        <fullName evidence="1">Uncharacterized protein</fullName>
    </submittedName>
</protein>
<dbReference type="EMBL" id="MK867354">
    <property type="protein sequence ID" value="QFG06547.1"/>
    <property type="molecule type" value="Genomic_DNA"/>
</dbReference>
<organism evidence="1 2">
    <name type="scientific">Synechococcus phage S-SCSM1</name>
    <dbReference type="NCBI Taxonomy" id="2588487"/>
    <lineage>
        <taxon>Viruses</taxon>
        <taxon>Duplodnaviria</taxon>
        <taxon>Heunggongvirae</taxon>
        <taxon>Uroviricota</taxon>
        <taxon>Caudoviricetes</taxon>
        <taxon>Pantevenvirales</taxon>
        <taxon>Kyanoviridae</taxon>
        <taxon>Zhoulongquanvirus</taxon>
        <taxon>Zhoulongquanvirus esscess</taxon>
    </lineage>
</organism>
<evidence type="ECO:0000313" key="1">
    <source>
        <dbReference type="EMBL" id="QFG06547.1"/>
    </source>
</evidence>
<proteinExistence type="predicted"/>
<dbReference type="Proteomes" id="UP000515683">
    <property type="component" value="Segment"/>
</dbReference>
<evidence type="ECO:0000313" key="2">
    <source>
        <dbReference type="Proteomes" id="UP000515683"/>
    </source>
</evidence>
<name>A0A6M2ZI63_9CAUD</name>